<keyword evidence="8" id="KW-1185">Reference proteome</keyword>
<keyword evidence="2" id="KW-1003">Cell membrane</keyword>
<comment type="subcellular location">
    <subcellularLocation>
        <location evidence="1">Cell membrane</location>
        <topology evidence="1">Multi-pass membrane protein</topology>
    </subcellularLocation>
</comment>
<organism evidence="7 8">
    <name type="scientific">Amoebophilus asiaticus (strain 5a2)</name>
    <dbReference type="NCBI Taxonomy" id="452471"/>
    <lineage>
        <taxon>Bacteria</taxon>
        <taxon>Pseudomonadati</taxon>
        <taxon>Bacteroidota</taxon>
        <taxon>Cytophagia</taxon>
        <taxon>Cytophagales</taxon>
        <taxon>Amoebophilaceae</taxon>
        <taxon>Candidatus Amoebophilus</taxon>
    </lineage>
</organism>
<feature type="transmembrane region" description="Helical" evidence="6">
    <location>
        <begin position="190"/>
        <end position="215"/>
    </location>
</feature>
<dbReference type="PANTHER" id="PTHR30213:SF0">
    <property type="entry name" value="UPF0761 MEMBRANE PROTEIN YIHY"/>
    <property type="match status" value="1"/>
</dbReference>
<evidence type="ECO:0000256" key="6">
    <source>
        <dbReference type="SAM" id="Phobius"/>
    </source>
</evidence>
<evidence type="ECO:0000256" key="3">
    <source>
        <dbReference type="ARBA" id="ARBA00022692"/>
    </source>
</evidence>
<keyword evidence="3 6" id="KW-0812">Transmembrane</keyword>
<evidence type="ECO:0000313" key="8">
    <source>
        <dbReference type="Proteomes" id="UP000001227"/>
    </source>
</evidence>
<dbReference type="AlphaFoldDB" id="B3ET86"/>
<evidence type="ECO:0000256" key="1">
    <source>
        <dbReference type="ARBA" id="ARBA00004651"/>
    </source>
</evidence>
<dbReference type="OrthoDB" id="977385at2"/>
<dbReference type="Pfam" id="PF03631">
    <property type="entry name" value="Virul_fac_BrkB"/>
    <property type="match status" value="1"/>
</dbReference>
<feature type="transmembrane region" description="Helical" evidence="6">
    <location>
        <begin position="146"/>
        <end position="170"/>
    </location>
</feature>
<proteinExistence type="predicted"/>
<protein>
    <submittedName>
        <fullName evidence="7">Uncharacterized protein</fullName>
    </submittedName>
</protein>
<dbReference type="eggNOG" id="COG1295">
    <property type="taxonomic scope" value="Bacteria"/>
</dbReference>
<feature type="transmembrane region" description="Helical" evidence="6">
    <location>
        <begin position="253"/>
        <end position="280"/>
    </location>
</feature>
<dbReference type="STRING" id="452471.Aasi_1095"/>
<dbReference type="PIRSF" id="PIRSF035875">
    <property type="entry name" value="RNase_BN"/>
    <property type="match status" value="1"/>
</dbReference>
<dbReference type="KEGG" id="aas:Aasi_1095"/>
<feature type="transmembrane region" description="Helical" evidence="6">
    <location>
        <begin position="40"/>
        <end position="65"/>
    </location>
</feature>
<evidence type="ECO:0000256" key="2">
    <source>
        <dbReference type="ARBA" id="ARBA00022475"/>
    </source>
</evidence>
<dbReference type="PANTHER" id="PTHR30213">
    <property type="entry name" value="INNER MEMBRANE PROTEIN YHJD"/>
    <property type="match status" value="1"/>
</dbReference>
<feature type="transmembrane region" description="Helical" evidence="6">
    <location>
        <begin position="224"/>
        <end position="247"/>
    </location>
</feature>
<keyword evidence="5 6" id="KW-0472">Membrane</keyword>
<dbReference type="RefSeq" id="WP_012473196.1">
    <property type="nucleotide sequence ID" value="NC_010830.1"/>
</dbReference>
<name>B3ET86_AMOA5</name>
<accession>B3ET86</accession>
<evidence type="ECO:0000313" key="7">
    <source>
        <dbReference type="EMBL" id="ACE06438.1"/>
    </source>
</evidence>
<dbReference type="InterPro" id="IPR017039">
    <property type="entry name" value="Virul_fac_BrkB"/>
</dbReference>
<dbReference type="Proteomes" id="UP000001227">
    <property type="component" value="Chromosome"/>
</dbReference>
<evidence type="ECO:0000256" key="5">
    <source>
        <dbReference type="ARBA" id="ARBA00023136"/>
    </source>
</evidence>
<gene>
    <name evidence="7" type="ordered locus">Aasi_1095</name>
</gene>
<sequence>MYTGYFRRCISKNSHYCSILLQIFKELWHRILANDILERSYAVAFNFTLAIFPATIFIFTLIPYISIPELVPKLIDFFKEGIPETIYGALAPTIQDTLSKHRSGLLSFGFIYSLYLSSNGIMSLIKNFNLVDQPMSHYKRSYLQQRAIATILTLALMLALFSSILLLIVARQILDYMVNYELITHKVHISILPFASSIIVFLIFFIAIAGIYYLAPTNKQNRKFILIGALIATLGCLLASLAFSYYVNHFVKYGLYGSLGVMIALMLWLFLLSLTLLIGFELNITLTRILGTSKQ</sequence>
<dbReference type="GO" id="GO:0005886">
    <property type="term" value="C:plasma membrane"/>
    <property type="evidence" value="ECO:0007669"/>
    <property type="project" value="UniProtKB-SubCell"/>
</dbReference>
<dbReference type="HOGENOM" id="CLU_045539_4_2_10"/>
<dbReference type="NCBIfam" id="TIGR00765">
    <property type="entry name" value="yihY_not_rbn"/>
    <property type="match status" value="1"/>
</dbReference>
<reference evidence="7 8" key="1">
    <citation type="journal article" date="2010" name="J. Bacteriol.">
        <title>The genome of the amoeba symbiont 'Candidatus Amoebophilus asiaticus' reveals common mechanisms for host cell interaction among amoeba-associated bacteria.</title>
        <authorList>
            <person name="Schmitz-Esser S."/>
            <person name="Tischler P."/>
            <person name="Arnold R."/>
            <person name="Montanaro J."/>
            <person name="Wagner M."/>
            <person name="Rattei T."/>
            <person name="Horn M."/>
        </authorList>
    </citation>
    <scope>NUCLEOTIDE SEQUENCE [LARGE SCALE GENOMIC DNA]</scope>
    <source>
        <strain evidence="7 8">5a2</strain>
    </source>
</reference>
<dbReference type="EMBL" id="CP001102">
    <property type="protein sequence ID" value="ACE06438.1"/>
    <property type="molecule type" value="Genomic_DNA"/>
</dbReference>
<feature type="transmembrane region" description="Helical" evidence="6">
    <location>
        <begin position="105"/>
        <end position="125"/>
    </location>
</feature>
<evidence type="ECO:0000256" key="4">
    <source>
        <dbReference type="ARBA" id="ARBA00022989"/>
    </source>
</evidence>
<keyword evidence="4 6" id="KW-1133">Transmembrane helix</keyword>